<evidence type="ECO:0000256" key="1">
    <source>
        <dbReference type="ARBA" id="ARBA00006739"/>
    </source>
</evidence>
<name>A0A3S8ZTR0_9NEIS</name>
<dbReference type="PANTHER" id="PTHR43179:SF12">
    <property type="entry name" value="GALACTOFURANOSYLTRANSFERASE GLFT2"/>
    <property type="match status" value="1"/>
</dbReference>
<keyword evidence="3 5" id="KW-0808">Transferase</keyword>
<evidence type="ECO:0000256" key="3">
    <source>
        <dbReference type="ARBA" id="ARBA00022679"/>
    </source>
</evidence>
<dbReference type="PANTHER" id="PTHR43179">
    <property type="entry name" value="RHAMNOSYLTRANSFERASE WBBL"/>
    <property type="match status" value="1"/>
</dbReference>
<dbReference type="KEGG" id="iod:EJO50_10370"/>
<dbReference type="Pfam" id="PF00535">
    <property type="entry name" value="Glycos_transf_2"/>
    <property type="match status" value="1"/>
</dbReference>
<evidence type="ECO:0000313" key="5">
    <source>
        <dbReference type="EMBL" id="AZN36849.1"/>
    </source>
</evidence>
<dbReference type="GO" id="GO:0016757">
    <property type="term" value="F:glycosyltransferase activity"/>
    <property type="evidence" value="ECO:0007669"/>
    <property type="project" value="UniProtKB-KW"/>
</dbReference>
<comment type="similarity">
    <text evidence="1">Belongs to the glycosyltransferase 2 family.</text>
</comment>
<evidence type="ECO:0000259" key="4">
    <source>
        <dbReference type="Pfam" id="PF00535"/>
    </source>
</evidence>
<protein>
    <submittedName>
        <fullName evidence="5">Glycosyltransferase family 2 protein</fullName>
    </submittedName>
</protein>
<organism evidence="5 6">
    <name type="scientific">Iodobacter ciconiae</name>
    <dbReference type="NCBI Taxonomy" id="2496266"/>
    <lineage>
        <taxon>Bacteria</taxon>
        <taxon>Pseudomonadati</taxon>
        <taxon>Pseudomonadota</taxon>
        <taxon>Betaproteobacteria</taxon>
        <taxon>Neisseriales</taxon>
        <taxon>Chitinibacteraceae</taxon>
        <taxon>Iodobacter</taxon>
    </lineage>
</organism>
<reference evidence="5 6" key="1">
    <citation type="submission" date="2018-12" db="EMBL/GenBank/DDBJ databases">
        <title>Complete genome sequence of Iodobacter sp. H11R3.</title>
        <authorList>
            <person name="Bae J.-W."/>
        </authorList>
    </citation>
    <scope>NUCLEOTIDE SEQUENCE [LARGE SCALE GENOMIC DNA]</scope>
    <source>
        <strain evidence="5 6">H11R3</strain>
    </source>
</reference>
<dbReference type="OrthoDB" id="9806824at2"/>
<dbReference type="AlphaFoldDB" id="A0A3S8ZTR0"/>
<proteinExistence type="inferred from homology"/>
<evidence type="ECO:0000313" key="6">
    <source>
        <dbReference type="Proteomes" id="UP000282438"/>
    </source>
</evidence>
<evidence type="ECO:0000256" key="2">
    <source>
        <dbReference type="ARBA" id="ARBA00022676"/>
    </source>
</evidence>
<keyword evidence="6" id="KW-1185">Reference proteome</keyword>
<keyword evidence="2" id="KW-0328">Glycosyltransferase</keyword>
<sequence length="287" mass="31774">MMSVDVIAVLTSFNRKEKTIKSLACFERAANAAGLSYSAILLDDASTDGTGLAISQLYGWAKVIAGVGNLYWCRGMSLAMAEALNQQSKYILWLNDDTDLNENALKIMTDAALEVQSRHGKSGIIVGCTTSNGSDVSYGGLQRISAFRKFSYLRVYKESELIECDAMNGNAVLIARDDAQKIGNLDDSYEHAMGDIDYALMSKKLGIKVFTAPNIVGHCAQNSAAGTSKDRGLGLLIRWKKMLSRKELPPKSWFHFTFKHGGMFAPLYFVWPYLRFWGQLFKFAAKK</sequence>
<accession>A0A3S8ZTR0</accession>
<gene>
    <name evidence="5" type="ORF">EJO50_10370</name>
</gene>
<dbReference type="SUPFAM" id="SSF53448">
    <property type="entry name" value="Nucleotide-diphospho-sugar transferases"/>
    <property type="match status" value="1"/>
</dbReference>
<dbReference type="InterPro" id="IPR001173">
    <property type="entry name" value="Glyco_trans_2-like"/>
</dbReference>
<dbReference type="RefSeq" id="WP_125973924.1">
    <property type="nucleotide sequence ID" value="NZ_CP034433.1"/>
</dbReference>
<dbReference type="EMBL" id="CP034433">
    <property type="protein sequence ID" value="AZN36849.1"/>
    <property type="molecule type" value="Genomic_DNA"/>
</dbReference>
<dbReference type="InterPro" id="IPR029044">
    <property type="entry name" value="Nucleotide-diphossugar_trans"/>
</dbReference>
<feature type="domain" description="Glycosyltransferase 2-like" evidence="4">
    <location>
        <begin position="9"/>
        <end position="167"/>
    </location>
</feature>
<dbReference type="Proteomes" id="UP000282438">
    <property type="component" value="Chromosome"/>
</dbReference>
<dbReference type="Gene3D" id="3.90.550.10">
    <property type="entry name" value="Spore Coat Polysaccharide Biosynthesis Protein SpsA, Chain A"/>
    <property type="match status" value="1"/>
</dbReference>